<keyword evidence="1" id="KW-0472">Membrane</keyword>
<accession>A0A1I8FCM0</accession>
<evidence type="ECO:0000256" key="1">
    <source>
        <dbReference type="SAM" id="Phobius"/>
    </source>
</evidence>
<dbReference type="AlphaFoldDB" id="A0A1I8FCM0"/>
<protein>
    <submittedName>
        <fullName evidence="3">Uncharacterized protein</fullName>
    </submittedName>
</protein>
<dbReference type="WBParaSite" id="maker-unitig_29473-snap-gene-0.3-mRNA-1">
    <property type="protein sequence ID" value="maker-unitig_29473-snap-gene-0.3-mRNA-1"/>
    <property type="gene ID" value="maker-unitig_29473-snap-gene-0.3"/>
</dbReference>
<dbReference type="Proteomes" id="UP000095280">
    <property type="component" value="Unplaced"/>
</dbReference>
<reference evidence="3" key="1">
    <citation type="submission" date="2016-11" db="UniProtKB">
        <authorList>
            <consortium name="WormBaseParasite"/>
        </authorList>
    </citation>
    <scope>IDENTIFICATION</scope>
</reference>
<keyword evidence="1" id="KW-0812">Transmembrane</keyword>
<evidence type="ECO:0000313" key="2">
    <source>
        <dbReference type="Proteomes" id="UP000095280"/>
    </source>
</evidence>
<feature type="transmembrane region" description="Helical" evidence="1">
    <location>
        <begin position="164"/>
        <end position="187"/>
    </location>
</feature>
<organism evidence="2 3">
    <name type="scientific">Macrostomum lignano</name>
    <dbReference type="NCBI Taxonomy" id="282301"/>
    <lineage>
        <taxon>Eukaryota</taxon>
        <taxon>Metazoa</taxon>
        <taxon>Spiralia</taxon>
        <taxon>Lophotrochozoa</taxon>
        <taxon>Platyhelminthes</taxon>
        <taxon>Rhabditophora</taxon>
        <taxon>Macrostomorpha</taxon>
        <taxon>Macrostomida</taxon>
        <taxon>Macrostomidae</taxon>
        <taxon>Macrostomum</taxon>
    </lineage>
</organism>
<proteinExistence type="predicted"/>
<keyword evidence="1" id="KW-1133">Transmembrane helix</keyword>
<name>A0A1I8FCM0_9PLAT</name>
<keyword evidence="2" id="KW-1185">Reference proteome</keyword>
<evidence type="ECO:0000313" key="3">
    <source>
        <dbReference type="WBParaSite" id="maker-unitig_29473-snap-gene-0.3-mRNA-1"/>
    </source>
</evidence>
<sequence length="198" mass="20712">MVTSAHPQRPGCLPWHPRHSPALLGLTFARGGTDSDFSVSDGLRVVLFLLELCVAVMQTALAGRYACCPASSAVAPNGGAPQAMSELAVTAESGRAPPAYPGWAAASWKVNVPSPPTYEEALAGPSTERPSLISFCPNLPLFLCRASPSVMAESPGNGGSRSSLATLLLLMLTYAYLCLLMLTVYALSATEYTVSHSI</sequence>